<dbReference type="EMBL" id="JAWHQM010000013">
    <property type="protein sequence ID" value="KAK5630113.1"/>
    <property type="molecule type" value="Genomic_DNA"/>
</dbReference>
<name>A0AAN7Z8B2_9PEZI</name>
<dbReference type="AlphaFoldDB" id="A0AAN7Z8B2"/>
<sequence>MYKTRFKKWGLMKNKRSAPVSTKGGSVIGIRNPRSPQMTRKLAAPNFYKNPEDAFRFMNVYFNTVRFRDRQPSTKGNTVVLVPVTAEWAGYLATVKCLFSLGRHQQAFQIVDMCCHRYKAVLSSQDLSLPDITIRALMTLSGLDSSLVEIFFRFIYNMSQIVLGPLHPFSTLLSKIKQAGADNLTRCVNAAFQYYVKSLVYIRPHVMVLNFGDYFRDLIDNKFLNADNMHRQLLPLEQDLLKSESEEQLSNQPKSAELHQVLKSRIAWLKFYTGRHDEAKKLVSEILDDPLADPRVISGCGCYDILHEISVAENKHEIALDSLHKAVAASVEGYGHGHCVTARSMAALEAYLKSRGRSEEAGKVHRDSELQLERICREVRRLWL</sequence>
<keyword evidence="2" id="KW-1185">Reference proteome</keyword>
<reference evidence="1 2" key="1">
    <citation type="submission" date="2023-10" db="EMBL/GenBank/DDBJ databases">
        <title>Draft genome sequence of Xylaria bambusicola isolate GMP-LS, the root and basal stem rot pathogen of sugarcane in Indonesia.</title>
        <authorList>
            <person name="Selvaraj P."/>
            <person name="Muralishankar V."/>
            <person name="Muruganantham S."/>
            <person name="Sp S."/>
            <person name="Haryani S."/>
            <person name="Lau K.J.X."/>
            <person name="Naqvi N.I."/>
        </authorList>
    </citation>
    <scope>NUCLEOTIDE SEQUENCE [LARGE SCALE GENOMIC DNA]</scope>
    <source>
        <strain evidence="1">GMP-LS</strain>
    </source>
</reference>
<accession>A0AAN7Z8B2</accession>
<proteinExistence type="predicted"/>
<evidence type="ECO:0000313" key="2">
    <source>
        <dbReference type="Proteomes" id="UP001305414"/>
    </source>
</evidence>
<dbReference type="Proteomes" id="UP001305414">
    <property type="component" value="Unassembled WGS sequence"/>
</dbReference>
<evidence type="ECO:0008006" key="3">
    <source>
        <dbReference type="Google" id="ProtNLM"/>
    </source>
</evidence>
<evidence type="ECO:0000313" key="1">
    <source>
        <dbReference type="EMBL" id="KAK5630113.1"/>
    </source>
</evidence>
<protein>
    <recommendedName>
        <fullName evidence="3">Clr5 domain-containing protein</fullName>
    </recommendedName>
</protein>
<organism evidence="1 2">
    <name type="scientific">Xylaria bambusicola</name>
    <dbReference type="NCBI Taxonomy" id="326684"/>
    <lineage>
        <taxon>Eukaryota</taxon>
        <taxon>Fungi</taxon>
        <taxon>Dikarya</taxon>
        <taxon>Ascomycota</taxon>
        <taxon>Pezizomycotina</taxon>
        <taxon>Sordariomycetes</taxon>
        <taxon>Xylariomycetidae</taxon>
        <taxon>Xylariales</taxon>
        <taxon>Xylariaceae</taxon>
        <taxon>Xylaria</taxon>
    </lineage>
</organism>
<gene>
    <name evidence="1" type="ORF">RRF57_005828</name>
</gene>
<comment type="caution">
    <text evidence="1">The sequence shown here is derived from an EMBL/GenBank/DDBJ whole genome shotgun (WGS) entry which is preliminary data.</text>
</comment>